<dbReference type="Proteomes" id="UP000681075">
    <property type="component" value="Unassembled WGS sequence"/>
</dbReference>
<name>A0A8S8X7T7_9PROT</name>
<gene>
    <name evidence="1" type="ORF">TMPK1_16400</name>
</gene>
<organism evidence="1 2">
    <name type="scientific">Roseiterribacter gracilis</name>
    <dbReference type="NCBI Taxonomy" id="2812848"/>
    <lineage>
        <taxon>Bacteria</taxon>
        <taxon>Pseudomonadati</taxon>
        <taxon>Pseudomonadota</taxon>
        <taxon>Alphaproteobacteria</taxon>
        <taxon>Rhodospirillales</taxon>
        <taxon>Roseiterribacteraceae</taxon>
        <taxon>Roseiterribacter</taxon>
    </lineage>
</organism>
<comment type="caution">
    <text evidence="1">The sequence shown here is derived from an EMBL/GenBank/DDBJ whole genome shotgun (WGS) entry which is preliminary data.</text>
</comment>
<sequence length="84" mass="9240">MAKDEEHEIDLDFDDEELDETVLGPDQAALVVDANGEMWMVLPDYADDAEVPGGVLLLAAVLRKAKDPQWVDEMLAELDASPTQ</sequence>
<evidence type="ECO:0000313" key="1">
    <source>
        <dbReference type="EMBL" id="GIL39403.1"/>
    </source>
</evidence>
<keyword evidence="2" id="KW-1185">Reference proteome</keyword>
<proteinExistence type="predicted"/>
<accession>A0A8S8X7T7</accession>
<protein>
    <submittedName>
        <fullName evidence="1">Uncharacterized protein</fullName>
    </submittedName>
</protein>
<reference evidence="1" key="1">
    <citation type="submission" date="2021-02" db="EMBL/GenBank/DDBJ databases">
        <title>Genome sequence of Rhodospirillales sp. strain TMPK1 isolated from soil.</title>
        <authorList>
            <person name="Nakai R."/>
            <person name="Kusada H."/>
            <person name="Tamaki H."/>
        </authorList>
    </citation>
    <scope>NUCLEOTIDE SEQUENCE</scope>
    <source>
        <strain evidence="1">TMPK1</strain>
    </source>
</reference>
<dbReference type="AlphaFoldDB" id="A0A8S8X7T7"/>
<dbReference type="RefSeq" id="WP_420242508.1">
    <property type="nucleotide sequence ID" value="NZ_BOPV01000001.1"/>
</dbReference>
<evidence type="ECO:0000313" key="2">
    <source>
        <dbReference type="Proteomes" id="UP000681075"/>
    </source>
</evidence>
<dbReference type="EMBL" id="BOPV01000001">
    <property type="protein sequence ID" value="GIL39403.1"/>
    <property type="molecule type" value="Genomic_DNA"/>
</dbReference>